<comment type="function">
    <text evidence="10">Part of the binding-protein-dependent transport system for molybdenum; probably responsible for the translocation of the substrate across the membrane.</text>
</comment>
<dbReference type="PROSITE" id="PS50928">
    <property type="entry name" value="ABC_TM1"/>
    <property type="match status" value="1"/>
</dbReference>
<keyword evidence="7 9" id="KW-1133">Transmembrane helix</keyword>
<name>A0A1H3Q626_9FIRM</name>
<keyword evidence="6 9" id="KW-0812">Transmembrane</keyword>
<dbReference type="STRING" id="159292.SAMN05192546_10890"/>
<dbReference type="InterPro" id="IPR011867">
    <property type="entry name" value="ModB_ABC"/>
</dbReference>
<dbReference type="Pfam" id="PF00528">
    <property type="entry name" value="BPD_transp_1"/>
    <property type="match status" value="1"/>
</dbReference>
<dbReference type="PANTHER" id="PTHR30183">
    <property type="entry name" value="MOLYBDENUM TRANSPORT SYSTEM PERMEASE PROTEIN MODB"/>
    <property type="match status" value="1"/>
</dbReference>
<dbReference type="InterPro" id="IPR000515">
    <property type="entry name" value="MetI-like"/>
</dbReference>
<evidence type="ECO:0000313" key="13">
    <source>
        <dbReference type="Proteomes" id="UP000199230"/>
    </source>
</evidence>
<protein>
    <recommendedName>
        <fullName evidence="10">Molybdenum transport system permease</fullName>
    </recommendedName>
</protein>
<evidence type="ECO:0000256" key="9">
    <source>
        <dbReference type="RuleBase" id="RU363032"/>
    </source>
</evidence>
<evidence type="ECO:0000259" key="11">
    <source>
        <dbReference type="PROSITE" id="PS50928"/>
    </source>
</evidence>
<dbReference type="SUPFAM" id="SSF161098">
    <property type="entry name" value="MetI-like"/>
    <property type="match status" value="1"/>
</dbReference>
<dbReference type="InterPro" id="IPR035906">
    <property type="entry name" value="MetI-like_sf"/>
</dbReference>
<feature type="transmembrane region" description="Helical" evidence="9">
    <location>
        <begin position="131"/>
        <end position="153"/>
    </location>
</feature>
<comment type="subcellular location">
    <subcellularLocation>
        <location evidence="1 9">Cell membrane</location>
        <topology evidence="1 9">Multi-pass membrane protein</topology>
    </subcellularLocation>
</comment>
<feature type="transmembrane region" description="Helical" evidence="9">
    <location>
        <begin position="12"/>
        <end position="31"/>
    </location>
</feature>
<dbReference type="GO" id="GO:0005886">
    <property type="term" value="C:plasma membrane"/>
    <property type="evidence" value="ECO:0007669"/>
    <property type="project" value="UniProtKB-SubCell"/>
</dbReference>
<keyword evidence="13" id="KW-1185">Reference proteome</keyword>
<dbReference type="AlphaFoldDB" id="A0A1H3Q626"/>
<dbReference type="NCBIfam" id="TIGR02141">
    <property type="entry name" value="modB_ABC"/>
    <property type="match status" value="1"/>
</dbReference>
<dbReference type="RefSeq" id="WP_093314601.1">
    <property type="nucleotide sequence ID" value="NZ_FNPV01000008.1"/>
</dbReference>
<dbReference type="CDD" id="cd06261">
    <property type="entry name" value="TM_PBP2"/>
    <property type="match status" value="1"/>
</dbReference>
<accession>A0A1H3Q626</accession>
<dbReference type="EMBL" id="FNPV01000008">
    <property type="protein sequence ID" value="SDZ08475.1"/>
    <property type="molecule type" value="Genomic_DNA"/>
</dbReference>
<evidence type="ECO:0000256" key="5">
    <source>
        <dbReference type="ARBA" id="ARBA00022505"/>
    </source>
</evidence>
<keyword evidence="8 9" id="KW-0472">Membrane</keyword>
<comment type="similarity">
    <text evidence="2 10">Belongs to the binding-protein-dependent transport system permease family. CysTW subfamily.</text>
</comment>
<keyword evidence="3 9" id="KW-0813">Transport</keyword>
<dbReference type="Gene3D" id="1.10.3720.10">
    <property type="entry name" value="MetI-like"/>
    <property type="match status" value="1"/>
</dbReference>
<evidence type="ECO:0000313" key="12">
    <source>
        <dbReference type="EMBL" id="SDZ08475.1"/>
    </source>
</evidence>
<keyword evidence="5 10" id="KW-0500">Molybdenum</keyword>
<feature type="domain" description="ABC transmembrane type-1" evidence="11">
    <location>
        <begin position="6"/>
        <end position="208"/>
    </location>
</feature>
<gene>
    <name evidence="12" type="ORF">SAMN05192546_10890</name>
</gene>
<evidence type="ECO:0000256" key="7">
    <source>
        <dbReference type="ARBA" id="ARBA00022989"/>
    </source>
</evidence>
<dbReference type="OrthoDB" id="9795403at2"/>
<feature type="transmembrane region" description="Helical" evidence="9">
    <location>
        <begin position="192"/>
        <end position="210"/>
    </location>
</feature>
<organism evidence="12 13">
    <name type="scientific">Tindallia californiensis</name>
    <dbReference type="NCBI Taxonomy" id="159292"/>
    <lineage>
        <taxon>Bacteria</taxon>
        <taxon>Bacillati</taxon>
        <taxon>Bacillota</taxon>
        <taxon>Clostridia</taxon>
        <taxon>Peptostreptococcales</taxon>
        <taxon>Tindalliaceae</taxon>
        <taxon>Tindallia</taxon>
    </lineage>
</organism>
<dbReference type="PANTHER" id="PTHR30183:SF3">
    <property type="entry name" value="MOLYBDENUM TRANSPORT SYSTEM PERMEASE PROTEIN MODB"/>
    <property type="match status" value="1"/>
</dbReference>
<dbReference type="GO" id="GO:0015098">
    <property type="term" value="F:molybdate ion transmembrane transporter activity"/>
    <property type="evidence" value="ECO:0007669"/>
    <property type="project" value="UniProtKB-UniRule"/>
</dbReference>
<dbReference type="Proteomes" id="UP000199230">
    <property type="component" value="Unassembled WGS sequence"/>
</dbReference>
<evidence type="ECO:0000256" key="3">
    <source>
        <dbReference type="ARBA" id="ARBA00022448"/>
    </source>
</evidence>
<feature type="transmembrane region" description="Helical" evidence="9">
    <location>
        <begin position="85"/>
        <end position="103"/>
    </location>
</feature>
<evidence type="ECO:0000256" key="2">
    <source>
        <dbReference type="ARBA" id="ARBA00007069"/>
    </source>
</evidence>
<keyword evidence="4 10" id="KW-1003">Cell membrane</keyword>
<sequence length="219" mass="23698">MNWSPVYLSLKIALHATLIAAVLGIPMAWLLSRTSFLGKNLLASLVTLPLVMPPTVLGYYLLVLLGNQGVMGRWLHQQFNISLVFTWQGAVLAATLVSFPLMVKAVQSGMDAVDQDLEDVARTMGKSEVEVFFRVTLPLAWSGILSGSILTFARAMGEFGATLMIAGSIPGKTQTLSVAIYDAVQGGDYQQANFLVMVISGMTIAVLLFLGQMTQGKRW</sequence>
<evidence type="ECO:0000256" key="8">
    <source>
        <dbReference type="ARBA" id="ARBA00023136"/>
    </source>
</evidence>
<dbReference type="NCBIfam" id="NF038017">
    <property type="entry name" value="ABC_perm1"/>
    <property type="match status" value="1"/>
</dbReference>
<evidence type="ECO:0000256" key="4">
    <source>
        <dbReference type="ARBA" id="ARBA00022475"/>
    </source>
</evidence>
<proteinExistence type="inferred from homology"/>
<evidence type="ECO:0000256" key="1">
    <source>
        <dbReference type="ARBA" id="ARBA00004651"/>
    </source>
</evidence>
<dbReference type="InterPro" id="IPR049783">
    <property type="entry name" value="ABC_perm_TupB-like"/>
</dbReference>
<reference evidence="12 13" key="1">
    <citation type="submission" date="2016-10" db="EMBL/GenBank/DDBJ databases">
        <authorList>
            <person name="de Groot N.N."/>
        </authorList>
    </citation>
    <scope>NUCLEOTIDE SEQUENCE [LARGE SCALE GENOMIC DNA]</scope>
    <source>
        <strain evidence="12 13">APO</strain>
    </source>
</reference>
<evidence type="ECO:0000256" key="10">
    <source>
        <dbReference type="RuleBase" id="RU365097"/>
    </source>
</evidence>
<feature type="transmembrane region" description="Helical" evidence="9">
    <location>
        <begin position="43"/>
        <end position="65"/>
    </location>
</feature>
<evidence type="ECO:0000256" key="6">
    <source>
        <dbReference type="ARBA" id="ARBA00022692"/>
    </source>
</evidence>